<feature type="transmembrane region" description="Helical" evidence="7">
    <location>
        <begin position="497"/>
        <end position="515"/>
    </location>
</feature>
<feature type="region of interest" description="Disordered" evidence="6">
    <location>
        <begin position="1"/>
        <end position="39"/>
    </location>
</feature>
<reference evidence="8" key="1">
    <citation type="journal article" date="2020" name="Stud. Mycol.">
        <title>101 Dothideomycetes genomes: a test case for predicting lifestyles and emergence of pathogens.</title>
        <authorList>
            <person name="Haridas S."/>
            <person name="Albert R."/>
            <person name="Binder M."/>
            <person name="Bloem J."/>
            <person name="Labutti K."/>
            <person name="Salamov A."/>
            <person name="Andreopoulos B."/>
            <person name="Baker S."/>
            <person name="Barry K."/>
            <person name="Bills G."/>
            <person name="Bluhm B."/>
            <person name="Cannon C."/>
            <person name="Castanera R."/>
            <person name="Culley D."/>
            <person name="Daum C."/>
            <person name="Ezra D."/>
            <person name="Gonzalez J."/>
            <person name="Henrissat B."/>
            <person name="Kuo A."/>
            <person name="Liang C."/>
            <person name="Lipzen A."/>
            <person name="Lutzoni F."/>
            <person name="Magnuson J."/>
            <person name="Mondo S."/>
            <person name="Nolan M."/>
            <person name="Ohm R."/>
            <person name="Pangilinan J."/>
            <person name="Park H.-J."/>
            <person name="Ramirez L."/>
            <person name="Alfaro M."/>
            <person name="Sun H."/>
            <person name="Tritt A."/>
            <person name="Yoshinaga Y."/>
            <person name="Zwiers L.-H."/>
            <person name="Turgeon B."/>
            <person name="Goodwin S."/>
            <person name="Spatafora J."/>
            <person name="Crous P."/>
            <person name="Grigoriev I."/>
        </authorList>
    </citation>
    <scope>NUCLEOTIDE SEQUENCE</scope>
    <source>
        <strain evidence="8">CBS 130266</strain>
    </source>
</reference>
<dbReference type="PIRSF" id="PIRSF006060">
    <property type="entry name" value="AA_transporter"/>
    <property type="match status" value="1"/>
</dbReference>
<feature type="transmembrane region" description="Helical" evidence="7">
    <location>
        <begin position="57"/>
        <end position="83"/>
    </location>
</feature>
<dbReference type="GO" id="GO:0016020">
    <property type="term" value="C:membrane"/>
    <property type="evidence" value="ECO:0007669"/>
    <property type="project" value="UniProtKB-SubCell"/>
</dbReference>
<evidence type="ECO:0000256" key="6">
    <source>
        <dbReference type="SAM" id="MobiDB-lite"/>
    </source>
</evidence>
<evidence type="ECO:0000256" key="4">
    <source>
        <dbReference type="ARBA" id="ARBA00022989"/>
    </source>
</evidence>
<proteinExistence type="predicted"/>
<feature type="transmembrane region" description="Helical" evidence="7">
    <location>
        <begin position="248"/>
        <end position="267"/>
    </location>
</feature>
<dbReference type="EMBL" id="MU007064">
    <property type="protein sequence ID" value="KAF2426488.1"/>
    <property type="molecule type" value="Genomic_DNA"/>
</dbReference>
<feature type="transmembrane region" description="Helical" evidence="7">
    <location>
        <begin position="394"/>
        <end position="414"/>
    </location>
</feature>
<keyword evidence="3 7" id="KW-0812">Transmembrane</keyword>
<accession>A0A9P4TVN6</accession>
<feature type="transmembrane region" description="Helical" evidence="7">
    <location>
        <begin position="296"/>
        <end position="315"/>
    </location>
</feature>
<keyword evidence="4 7" id="KW-1133">Transmembrane helix</keyword>
<feature type="transmembrane region" description="Helical" evidence="7">
    <location>
        <begin position="136"/>
        <end position="160"/>
    </location>
</feature>
<keyword evidence="5 7" id="KW-0472">Membrane</keyword>
<dbReference type="AlphaFoldDB" id="A0A9P4TVN6"/>
<comment type="caution">
    <text evidence="8">The sequence shown here is derived from an EMBL/GenBank/DDBJ whole genome shotgun (WGS) entry which is preliminary data.</text>
</comment>
<feature type="transmembrane region" description="Helical" evidence="7">
    <location>
        <begin position="420"/>
        <end position="444"/>
    </location>
</feature>
<dbReference type="Gene3D" id="1.20.1740.10">
    <property type="entry name" value="Amino acid/polyamine transporter I"/>
    <property type="match status" value="1"/>
</dbReference>
<dbReference type="InterPro" id="IPR002293">
    <property type="entry name" value="AA/rel_permease1"/>
</dbReference>
<evidence type="ECO:0000256" key="3">
    <source>
        <dbReference type="ARBA" id="ARBA00022692"/>
    </source>
</evidence>
<feature type="transmembrane region" description="Helical" evidence="7">
    <location>
        <begin position="89"/>
        <end position="109"/>
    </location>
</feature>
<name>A0A9P4TVN6_9PEZI</name>
<comment type="subcellular location">
    <subcellularLocation>
        <location evidence="1">Membrane</location>
        <topology evidence="1">Multi-pass membrane protein</topology>
    </subcellularLocation>
</comment>
<keyword evidence="9" id="KW-1185">Reference proteome</keyword>
<evidence type="ECO:0000256" key="1">
    <source>
        <dbReference type="ARBA" id="ARBA00004141"/>
    </source>
</evidence>
<feature type="transmembrane region" description="Helical" evidence="7">
    <location>
        <begin position="345"/>
        <end position="365"/>
    </location>
</feature>
<gene>
    <name evidence="8" type="ORF">EJ08DRAFT_721690</name>
</gene>
<dbReference type="GO" id="GO:0022857">
    <property type="term" value="F:transmembrane transporter activity"/>
    <property type="evidence" value="ECO:0007669"/>
    <property type="project" value="InterPro"/>
</dbReference>
<dbReference type="PANTHER" id="PTHR45649:SF41">
    <property type="entry name" value="TRANSPORTER, PUTATIVE (EUROFUNG)-RELATED"/>
    <property type="match status" value="1"/>
</dbReference>
<keyword evidence="2" id="KW-0813">Transport</keyword>
<evidence type="ECO:0000313" key="9">
    <source>
        <dbReference type="Proteomes" id="UP000800235"/>
    </source>
</evidence>
<feature type="transmembrane region" description="Helical" evidence="7">
    <location>
        <begin position="180"/>
        <end position="198"/>
    </location>
</feature>
<evidence type="ECO:0000256" key="7">
    <source>
        <dbReference type="SAM" id="Phobius"/>
    </source>
</evidence>
<sequence>MAEAELKSSEVKEMNTKELSISSQEDGEQAAHHGTSYDARDMHRLGKKQQFQRNFKYLSMLGFTSTLMATWEAMLASAGLALVDGGTAGFFWTYLGSSIAFSTVIASMADMASMAPTTGGQYHWVSEFAPRSKQRFLSYIIGWTSALGWQCGVAASAYLVATILQGLIVLNNETYTAQRWHSTLIMMAVLLISGLFNTFGAKKLAMIEGVILFLHIIGFFAVVIPLWACGPSNSSKRVFTEFYNGGGWSSIGSAVIIAQLATVFSFIGKSPDAAAHMAEEVQDASKTVPRVMISSVVLNGVMGFITVIAFCYKLVDLDAALSSSTGYPFIEVFHGATGSKAGTTVMVLIIVLLLITTNISMLATASRQIFAFARDDGLPFSHVWQKVVKIGVEIPLNGIFVSMAIPVILALINIGSTAAFNSIVGLLIAAEFTSYLVSIGCILLKRLRNEPLPESRWSMGKFAIPVNLFAVVYSIFIFIMSFFPVSRAGLSLVSMNWSSLVYSVIMGFSVVMYFVSGRYKYKGPVVNIRRD</sequence>
<organism evidence="8 9">
    <name type="scientific">Tothia fuscella</name>
    <dbReference type="NCBI Taxonomy" id="1048955"/>
    <lineage>
        <taxon>Eukaryota</taxon>
        <taxon>Fungi</taxon>
        <taxon>Dikarya</taxon>
        <taxon>Ascomycota</taxon>
        <taxon>Pezizomycotina</taxon>
        <taxon>Dothideomycetes</taxon>
        <taxon>Pleosporomycetidae</taxon>
        <taxon>Venturiales</taxon>
        <taxon>Cylindrosympodiaceae</taxon>
        <taxon>Tothia</taxon>
    </lineage>
</organism>
<dbReference type="OrthoDB" id="3257095at2759"/>
<dbReference type="Proteomes" id="UP000800235">
    <property type="component" value="Unassembled WGS sequence"/>
</dbReference>
<feature type="compositionally biased region" description="Basic and acidic residues" evidence="6">
    <location>
        <begin position="1"/>
        <end position="16"/>
    </location>
</feature>
<dbReference type="PANTHER" id="PTHR45649">
    <property type="entry name" value="AMINO-ACID PERMEASE BAT1"/>
    <property type="match status" value="1"/>
</dbReference>
<evidence type="ECO:0000256" key="2">
    <source>
        <dbReference type="ARBA" id="ARBA00022448"/>
    </source>
</evidence>
<protein>
    <submittedName>
        <fullName evidence="8">Amino acid transporter</fullName>
    </submittedName>
</protein>
<feature type="transmembrane region" description="Helical" evidence="7">
    <location>
        <begin position="210"/>
        <end position="228"/>
    </location>
</feature>
<feature type="transmembrane region" description="Helical" evidence="7">
    <location>
        <begin position="464"/>
        <end position="485"/>
    </location>
</feature>
<dbReference type="Pfam" id="PF13520">
    <property type="entry name" value="AA_permease_2"/>
    <property type="match status" value="1"/>
</dbReference>
<evidence type="ECO:0000256" key="5">
    <source>
        <dbReference type="ARBA" id="ARBA00023136"/>
    </source>
</evidence>
<evidence type="ECO:0000313" key="8">
    <source>
        <dbReference type="EMBL" id="KAF2426488.1"/>
    </source>
</evidence>